<feature type="domain" description="Putative zinc-finger" evidence="3">
    <location>
        <begin position="8"/>
        <end position="42"/>
    </location>
</feature>
<sequence>MKVKRFSCEDFGELTPLYLDDALDAATRQNFDRHLTACASCAEYLTELRATVTALGGLPAPALSSRVRSRLLAAFRASRVPDRPSPDPRRP</sequence>
<evidence type="ECO:0000256" key="1">
    <source>
        <dbReference type="ARBA" id="ARBA00023015"/>
    </source>
</evidence>
<proteinExistence type="predicted"/>
<dbReference type="Gene3D" id="1.10.10.1320">
    <property type="entry name" value="Anti-sigma factor, zinc-finger domain"/>
    <property type="match status" value="1"/>
</dbReference>
<dbReference type="EMBL" id="JACHIU010000001">
    <property type="protein sequence ID" value="MBB6474512.1"/>
    <property type="molecule type" value="Genomic_DNA"/>
</dbReference>
<keyword evidence="2" id="KW-0804">Transcription</keyword>
<evidence type="ECO:0000256" key="2">
    <source>
        <dbReference type="ARBA" id="ARBA00023163"/>
    </source>
</evidence>
<evidence type="ECO:0000313" key="4">
    <source>
        <dbReference type="EMBL" id="MBB6474512.1"/>
    </source>
</evidence>
<dbReference type="InterPro" id="IPR027383">
    <property type="entry name" value="Znf_put"/>
</dbReference>
<dbReference type="AlphaFoldDB" id="A0A7X0M7P4"/>
<protein>
    <submittedName>
        <fullName evidence="4">Anti-sigma factor RsiW</fullName>
    </submittedName>
</protein>
<comment type="caution">
    <text evidence="4">The sequence shown here is derived from an EMBL/GenBank/DDBJ whole genome shotgun (WGS) entry which is preliminary data.</text>
</comment>
<keyword evidence="5" id="KW-1185">Reference proteome</keyword>
<dbReference type="RefSeq" id="WP_184983083.1">
    <property type="nucleotide sequence ID" value="NZ_BAAALO010000023.1"/>
</dbReference>
<dbReference type="Proteomes" id="UP000555564">
    <property type="component" value="Unassembled WGS sequence"/>
</dbReference>
<reference evidence="4 5" key="1">
    <citation type="submission" date="2020-08" db="EMBL/GenBank/DDBJ databases">
        <title>Sequencing the genomes of 1000 actinobacteria strains.</title>
        <authorList>
            <person name="Klenk H.-P."/>
        </authorList>
    </citation>
    <scope>NUCLEOTIDE SEQUENCE [LARGE SCALE GENOMIC DNA]</scope>
    <source>
        <strain evidence="4 5">DSM 44936</strain>
    </source>
</reference>
<evidence type="ECO:0000259" key="3">
    <source>
        <dbReference type="Pfam" id="PF13490"/>
    </source>
</evidence>
<name>A0A7X0M7P4_9ACTN</name>
<accession>A0A7X0M7P4</accession>
<organism evidence="4 5">
    <name type="scientific">Sphaerisporangium rubeum</name>
    <dbReference type="NCBI Taxonomy" id="321317"/>
    <lineage>
        <taxon>Bacteria</taxon>
        <taxon>Bacillati</taxon>
        <taxon>Actinomycetota</taxon>
        <taxon>Actinomycetes</taxon>
        <taxon>Streptosporangiales</taxon>
        <taxon>Streptosporangiaceae</taxon>
        <taxon>Sphaerisporangium</taxon>
    </lineage>
</organism>
<keyword evidence="1" id="KW-0805">Transcription regulation</keyword>
<evidence type="ECO:0000313" key="5">
    <source>
        <dbReference type="Proteomes" id="UP000555564"/>
    </source>
</evidence>
<gene>
    <name evidence="4" type="ORF">BJ992_003943</name>
</gene>
<dbReference type="Pfam" id="PF13490">
    <property type="entry name" value="zf-HC2"/>
    <property type="match status" value="1"/>
</dbReference>
<dbReference type="InterPro" id="IPR041916">
    <property type="entry name" value="Anti_sigma_zinc_sf"/>
</dbReference>